<evidence type="ECO:0000256" key="4">
    <source>
        <dbReference type="ARBA" id="ARBA00023098"/>
    </source>
</evidence>
<evidence type="ECO:0000256" key="1">
    <source>
        <dbReference type="ARBA" id="ARBA00022475"/>
    </source>
</evidence>
<keyword evidence="6" id="KW-0865">Zymogen</keyword>
<reference evidence="13" key="1">
    <citation type="submission" date="2017-11" db="EMBL/GenBank/DDBJ databases">
        <title>Phenotypic and genomic properties of facultatively anaerobic sulfur-reducing natronoarchaea from hypersaline soda lakes.</title>
        <authorList>
            <person name="Sorokin D.Y."/>
            <person name="Kublanov I.V."/>
            <person name="Roman P."/>
            <person name="Sinninghe Damste J.S."/>
            <person name="Golyshin P.N."/>
            <person name="Rojo D."/>
            <person name="Ciordia S."/>
            <person name="Mena M.D.C."/>
            <person name="Ferrer M."/>
            <person name="Messina E."/>
            <person name="Smedile F."/>
            <person name="La Spada G."/>
            <person name="La Cono V."/>
            <person name="Yakimov M.M."/>
        </authorList>
    </citation>
    <scope>NUCLEOTIDE SEQUENCE [LARGE SCALE GENOMIC DNA]</scope>
    <source>
        <strain evidence="13">AArc-Sl</strain>
    </source>
</reference>
<proteinExistence type="predicted"/>
<keyword evidence="10" id="KW-0670">Pyruvate</keyword>
<keyword evidence="4" id="KW-0443">Lipid metabolism</keyword>
<feature type="transmembrane region" description="Helical" evidence="11">
    <location>
        <begin position="28"/>
        <end position="55"/>
    </location>
</feature>
<dbReference type="InterPro" id="IPR003817">
    <property type="entry name" value="PS_Dcarbxylase"/>
</dbReference>
<evidence type="ECO:0000256" key="11">
    <source>
        <dbReference type="SAM" id="Phobius"/>
    </source>
</evidence>
<dbReference type="AlphaFoldDB" id="A0A343TJB4"/>
<dbReference type="GeneID" id="37877908"/>
<protein>
    <submittedName>
        <fullName evidence="12">Phosphatidylserine decarboxylase</fullName>
        <ecNumber evidence="12">4.1.1.65</ecNumber>
    </submittedName>
</protein>
<keyword evidence="13" id="KW-1185">Reference proteome</keyword>
<evidence type="ECO:0000256" key="7">
    <source>
        <dbReference type="ARBA" id="ARBA00023209"/>
    </source>
</evidence>
<keyword evidence="3" id="KW-0210">Decarboxylase</keyword>
<evidence type="ECO:0000256" key="9">
    <source>
        <dbReference type="ARBA" id="ARBA00023264"/>
    </source>
</evidence>
<dbReference type="PANTHER" id="PTHR35809:SF1">
    <property type="entry name" value="ARCHAETIDYLSERINE DECARBOXYLASE PROENZYME-RELATED"/>
    <property type="match status" value="1"/>
</dbReference>
<keyword evidence="1" id="KW-1003">Cell membrane</keyword>
<dbReference type="NCBIfam" id="NF038088">
    <property type="entry name" value="anchor_synt_D"/>
    <property type="match status" value="1"/>
</dbReference>
<gene>
    <name evidence="12" type="primary">psd</name>
    <name evidence="12" type="ORF">AArcSl_1557</name>
</gene>
<keyword evidence="11" id="KW-0812">Transmembrane</keyword>
<dbReference type="EMBL" id="CP025066">
    <property type="protein sequence ID" value="AUX09186.1"/>
    <property type="molecule type" value="Genomic_DNA"/>
</dbReference>
<evidence type="ECO:0000313" key="13">
    <source>
        <dbReference type="Proteomes" id="UP000263012"/>
    </source>
</evidence>
<evidence type="ECO:0000256" key="2">
    <source>
        <dbReference type="ARBA" id="ARBA00022516"/>
    </source>
</evidence>
<dbReference type="RefSeq" id="WP_193588512.1">
    <property type="nucleotide sequence ID" value="NZ_CP025066.1"/>
</dbReference>
<dbReference type="PANTHER" id="PTHR35809">
    <property type="entry name" value="ARCHAETIDYLSERINE DECARBOXYLASE PROENZYME-RELATED"/>
    <property type="match status" value="1"/>
</dbReference>
<accession>A0A343TJB4</accession>
<dbReference type="OrthoDB" id="50255at2157"/>
<keyword evidence="2" id="KW-0444">Lipid biosynthesis</keyword>
<evidence type="ECO:0000256" key="5">
    <source>
        <dbReference type="ARBA" id="ARBA00023136"/>
    </source>
</evidence>
<keyword evidence="9" id="KW-1208">Phospholipid metabolism</keyword>
<keyword evidence="5 11" id="KW-0472">Membrane</keyword>
<organism evidence="12 13">
    <name type="scientific">Halalkaliarchaeum desulfuricum</name>
    <dbReference type="NCBI Taxonomy" id="2055893"/>
    <lineage>
        <taxon>Archaea</taxon>
        <taxon>Methanobacteriati</taxon>
        <taxon>Methanobacteriota</taxon>
        <taxon>Stenosarchaea group</taxon>
        <taxon>Halobacteria</taxon>
        <taxon>Halobacteriales</taxon>
        <taxon>Haloferacaceae</taxon>
        <taxon>Halalkaliarchaeum</taxon>
    </lineage>
</organism>
<dbReference type="EC" id="4.1.1.65" evidence="12"/>
<dbReference type="GO" id="GO:0004609">
    <property type="term" value="F:phosphatidylserine decarboxylase activity"/>
    <property type="evidence" value="ECO:0007669"/>
    <property type="project" value="UniProtKB-EC"/>
</dbReference>
<evidence type="ECO:0000313" key="12">
    <source>
        <dbReference type="EMBL" id="AUX09186.1"/>
    </source>
</evidence>
<dbReference type="GO" id="GO:0008654">
    <property type="term" value="P:phospholipid biosynthetic process"/>
    <property type="evidence" value="ECO:0007669"/>
    <property type="project" value="UniProtKB-KW"/>
</dbReference>
<dbReference type="KEGG" id="hdf:AArcSl_1557"/>
<evidence type="ECO:0000256" key="8">
    <source>
        <dbReference type="ARBA" id="ARBA00023239"/>
    </source>
</evidence>
<keyword evidence="7" id="KW-0594">Phospholipid biosynthesis</keyword>
<dbReference type="NCBIfam" id="NF003683">
    <property type="entry name" value="PRK05305.2-3"/>
    <property type="match status" value="1"/>
</dbReference>
<evidence type="ECO:0000256" key="6">
    <source>
        <dbReference type="ARBA" id="ARBA00023145"/>
    </source>
</evidence>
<evidence type="ECO:0000256" key="10">
    <source>
        <dbReference type="ARBA" id="ARBA00023317"/>
    </source>
</evidence>
<name>A0A343TJB4_9EURY</name>
<sequence length="214" mass="23049">MTVPDWLQADRLPRVAVAPGAWRYAVPLFALGLLLPTAPLLAVVGLAGGVAVLWFHRDPPRDPPGGGFVSPADGRVSVLRTEGDRVRVGVFLNVTDVHVCRAPAEGVVEALEHRAGAHRPAFSKGSERNERVDVDCGDYEVSLIAGAFARRIHPYVESGDRLRRGERVGHVSFGSRADVLLPPEVDREDVRVRKGDRVRAGETVIAPGPASKPL</sequence>
<keyword evidence="8 12" id="KW-0456">Lyase</keyword>
<dbReference type="InterPro" id="IPR033175">
    <property type="entry name" value="PSD-A"/>
</dbReference>
<keyword evidence="11" id="KW-1133">Transmembrane helix</keyword>
<evidence type="ECO:0000256" key="3">
    <source>
        <dbReference type="ARBA" id="ARBA00022793"/>
    </source>
</evidence>
<dbReference type="Proteomes" id="UP000263012">
    <property type="component" value="Chromosome"/>
</dbReference>
<dbReference type="Pfam" id="PF02666">
    <property type="entry name" value="PS_Dcarbxylase"/>
    <property type="match status" value="1"/>
</dbReference>